<keyword evidence="2" id="KW-1185">Reference proteome</keyword>
<accession>A0A6L6QIQ3</accession>
<dbReference type="Proteomes" id="UP000472320">
    <property type="component" value="Unassembled WGS sequence"/>
</dbReference>
<protein>
    <submittedName>
        <fullName evidence="1">Uncharacterized protein</fullName>
    </submittedName>
</protein>
<evidence type="ECO:0000313" key="2">
    <source>
        <dbReference type="Proteomes" id="UP000472320"/>
    </source>
</evidence>
<gene>
    <name evidence="1" type="ORF">GM658_15830</name>
</gene>
<reference evidence="1 2" key="1">
    <citation type="submission" date="2019-11" db="EMBL/GenBank/DDBJ databases">
        <title>Type strains purchased from KCTC, JCM and DSMZ.</title>
        <authorList>
            <person name="Lu H."/>
        </authorList>
    </citation>
    <scope>NUCLEOTIDE SEQUENCE [LARGE SCALE GENOMIC DNA]</scope>
    <source>
        <strain evidence="1 2">JCM 31587</strain>
    </source>
</reference>
<comment type="caution">
    <text evidence="1">The sequence shown here is derived from an EMBL/GenBank/DDBJ whole genome shotgun (WGS) entry which is preliminary data.</text>
</comment>
<dbReference type="EMBL" id="WNKX01000011">
    <property type="protein sequence ID" value="MTW12075.1"/>
    <property type="molecule type" value="Genomic_DNA"/>
</dbReference>
<name>A0A6L6QIQ3_9BURK</name>
<dbReference type="OrthoDB" id="8758303at2"/>
<proteinExistence type="predicted"/>
<evidence type="ECO:0000313" key="1">
    <source>
        <dbReference type="EMBL" id="MTW12075.1"/>
    </source>
</evidence>
<dbReference type="AlphaFoldDB" id="A0A6L6QIQ3"/>
<sequence>MDLLQFLPRVDSARSEIVDRGIEVQASLNTLCAVEYLKSHNIASHIIQRVLLQPERRRSAAQVMHKN</sequence>
<organism evidence="1 2">
    <name type="scientific">Massilia eburnea</name>
    <dbReference type="NCBI Taxonomy" id="1776165"/>
    <lineage>
        <taxon>Bacteria</taxon>
        <taxon>Pseudomonadati</taxon>
        <taxon>Pseudomonadota</taxon>
        <taxon>Betaproteobacteria</taxon>
        <taxon>Burkholderiales</taxon>
        <taxon>Oxalobacteraceae</taxon>
        <taxon>Telluria group</taxon>
        <taxon>Massilia</taxon>
    </lineage>
</organism>
<dbReference type="RefSeq" id="WP_155455014.1">
    <property type="nucleotide sequence ID" value="NZ_WNKX01000011.1"/>
</dbReference>